<proteinExistence type="predicted"/>
<dbReference type="EMBL" id="CP004121">
    <property type="protein sequence ID" value="AGF55477.1"/>
    <property type="molecule type" value="Genomic_DNA"/>
</dbReference>
<gene>
    <name evidence="1" type="ORF">Cspa_c17070</name>
</gene>
<dbReference type="KEGG" id="csr:Cspa_c17070"/>
<evidence type="ECO:0000313" key="2">
    <source>
        <dbReference type="Proteomes" id="UP000011728"/>
    </source>
</evidence>
<organism evidence="1 2">
    <name type="scientific">Clostridium saccharoperbutylacetonicum N1-4(HMT)</name>
    <dbReference type="NCBI Taxonomy" id="931276"/>
    <lineage>
        <taxon>Bacteria</taxon>
        <taxon>Bacillati</taxon>
        <taxon>Bacillota</taxon>
        <taxon>Clostridia</taxon>
        <taxon>Eubacteriales</taxon>
        <taxon>Clostridiaceae</taxon>
        <taxon>Clostridium</taxon>
    </lineage>
</organism>
<sequence length="86" mass="9933">MKDIIMTIINDWDPIGLFPMAPTDEYISEIEKIQEVLKSNNYMTIGQLAFEINNIFLKTFGDEVYTKSLNECKKIAAEIINKVDEK</sequence>
<accession>M1MVD4</accession>
<dbReference type="PATRIC" id="fig|931276.5.peg.1681"/>
<dbReference type="InterPro" id="IPR015053">
    <property type="entry name" value="DUF1871"/>
</dbReference>
<protein>
    <recommendedName>
        <fullName evidence="3">DUF1871 domain-containing protein</fullName>
    </recommendedName>
</protein>
<dbReference type="InterPro" id="IPR023162">
    <property type="entry name" value="Apc36109-like_dom_sf"/>
</dbReference>
<dbReference type="OrthoDB" id="2665787at2"/>
<dbReference type="AlphaFoldDB" id="M1MVD4"/>
<dbReference type="SUPFAM" id="SSF116922">
    <property type="entry name" value="YugE-like"/>
    <property type="match status" value="1"/>
</dbReference>
<dbReference type="HOGENOM" id="CLU_173813_1_0_9"/>
<name>M1MVD4_9CLOT</name>
<dbReference type="eggNOG" id="ENOG5033DAY">
    <property type="taxonomic scope" value="Bacteria"/>
</dbReference>
<evidence type="ECO:0000313" key="1">
    <source>
        <dbReference type="EMBL" id="AGF55477.1"/>
    </source>
</evidence>
<reference evidence="1 2" key="1">
    <citation type="submission" date="2013-02" db="EMBL/GenBank/DDBJ databases">
        <title>Genome sequence of Clostridium saccharoperbutylacetonicum N1-4(HMT).</title>
        <authorList>
            <person name="Poehlein A."/>
            <person name="Daniel R."/>
        </authorList>
    </citation>
    <scope>NUCLEOTIDE SEQUENCE [LARGE SCALE GENOMIC DNA]</scope>
    <source>
        <strain evidence="2">N1-4(HMT)</strain>
    </source>
</reference>
<dbReference type="Proteomes" id="UP000011728">
    <property type="component" value="Chromosome"/>
</dbReference>
<dbReference type="Gene3D" id="1.10.340.20">
    <property type="entry name" value="Apc36109-like domain"/>
    <property type="match status" value="1"/>
</dbReference>
<dbReference type="RefSeq" id="WP_015391798.1">
    <property type="nucleotide sequence ID" value="NC_020291.1"/>
</dbReference>
<dbReference type="Pfam" id="PF08958">
    <property type="entry name" value="DUF1871"/>
    <property type="match status" value="1"/>
</dbReference>
<keyword evidence="2" id="KW-1185">Reference proteome</keyword>
<evidence type="ECO:0008006" key="3">
    <source>
        <dbReference type="Google" id="ProtNLM"/>
    </source>
</evidence>